<gene>
    <name evidence="1" type="ORF">WCH_BT11010</name>
</gene>
<reference evidence="1" key="1">
    <citation type="submission" date="2011-05" db="EMBL/GenBank/DDBJ databases">
        <title>Unity in variety -- the pan-genome of the Chlamydiae.</title>
        <authorList>
            <person name="Collingro A."/>
            <person name="Tischler P."/>
            <person name="Weinmaier T."/>
            <person name="Penz T."/>
            <person name="Heinz E."/>
            <person name="Brunham R.C."/>
            <person name="Read T.D."/>
            <person name="Bavoil P.M."/>
            <person name="Sachse K."/>
            <person name="Kahane S."/>
            <person name="Friedman M.G."/>
            <person name="Rattei T."/>
            <person name="Myers G.S.A."/>
            <person name="Horn M."/>
        </authorList>
    </citation>
    <scope>NUCLEOTIDE SEQUENCE</scope>
    <source>
        <strain evidence="1">2032/99</strain>
    </source>
</reference>
<accession>F8LCG4</accession>
<organism evidence="1">
    <name type="scientific">Waddlia chondrophila 2032/99</name>
    <dbReference type="NCBI Taxonomy" id="765953"/>
    <lineage>
        <taxon>Bacteria</taxon>
        <taxon>Pseudomonadati</taxon>
        <taxon>Chlamydiota</taxon>
        <taxon>Chlamydiia</taxon>
        <taxon>Parachlamydiales</taxon>
        <taxon>Waddliaceae</taxon>
        <taxon>Waddlia</taxon>
    </lineage>
</organism>
<evidence type="ECO:0000313" key="1">
    <source>
        <dbReference type="EMBL" id="CCB91178.1"/>
    </source>
</evidence>
<proteinExistence type="predicted"/>
<name>F8LCG4_9BACT</name>
<dbReference type="EMBL" id="FR872651">
    <property type="protein sequence ID" value="CCB91178.1"/>
    <property type="molecule type" value="Genomic_DNA"/>
</dbReference>
<dbReference type="AlphaFoldDB" id="F8LCG4"/>
<protein>
    <submittedName>
        <fullName evidence="1">Uncharacterized protein</fullName>
    </submittedName>
</protein>
<sequence>MGADIDVPLLMGVDIDIAENAGFYSLASK</sequence>